<dbReference type="RefSeq" id="WP_280660573.1">
    <property type="nucleotide sequence ID" value="NZ_CP120373.1"/>
</dbReference>
<keyword evidence="2" id="KW-1185">Reference proteome</keyword>
<organism evidence="1 2">
    <name type="scientific">Sinorhizobium garamanticum</name>
    <dbReference type="NCBI Taxonomy" id="680247"/>
    <lineage>
        <taxon>Bacteria</taxon>
        <taxon>Pseudomonadati</taxon>
        <taxon>Pseudomonadota</taxon>
        <taxon>Alphaproteobacteria</taxon>
        <taxon>Hyphomicrobiales</taxon>
        <taxon>Rhizobiaceae</taxon>
        <taxon>Sinorhizobium/Ensifer group</taxon>
        <taxon>Sinorhizobium</taxon>
    </lineage>
</organism>
<name>A0ABY8DCG5_9HYPH</name>
<dbReference type="EMBL" id="CP120373">
    <property type="protein sequence ID" value="WEX88584.1"/>
    <property type="molecule type" value="Genomic_DNA"/>
</dbReference>
<evidence type="ECO:0000313" key="2">
    <source>
        <dbReference type="Proteomes" id="UP001229355"/>
    </source>
</evidence>
<evidence type="ECO:0000313" key="1">
    <source>
        <dbReference type="EMBL" id="WEX88584.1"/>
    </source>
</evidence>
<dbReference type="Proteomes" id="UP001229355">
    <property type="component" value="Chromosome 1"/>
</dbReference>
<sequence>MAELTDPAKELAELCQRLSLPNKSRGDVYLASQFGVGPWSSDFYRIVFSIVERVDFVARIIEALDLDDDIKAEAQQSLEHIKNAFGQTSLMNTWNTAGYGYALLGPENARAIKMLSSQVRQKVSYPKLSNEDVENLLVEVGELEKWLAEHQLHEQDFIRQAIIEGVSQFKFRLERLSWLGWGYTVSSLRDVIGAYYALHSTVPKDNSAPVAEALLGKVQALVRKVYQKASTTKDIYETGEFMLKAYGAYSIALPNGISGLLT</sequence>
<accession>A0ABY8DCG5</accession>
<proteinExistence type="predicted"/>
<protein>
    <submittedName>
        <fullName evidence="1">Uncharacterized protein</fullName>
    </submittedName>
</protein>
<gene>
    <name evidence="1" type="ORF">PZN02_001078</name>
</gene>
<reference evidence="1 2" key="1">
    <citation type="submission" date="2023-03" db="EMBL/GenBank/DDBJ databases">
        <authorList>
            <person name="Kaur S."/>
            <person name="Espinosa-Saiz D."/>
            <person name="Velazquez E."/>
            <person name="Menendez E."/>
            <person name="diCenzo G.C."/>
        </authorList>
    </citation>
    <scope>NUCLEOTIDE SEQUENCE [LARGE SCALE GENOMIC DNA]</scope>
    <source>
        <strain evidence="1 2">LMG 24692</strain>
    </source>
</reference>